<name>C9LFA6_9BACT</name>
<comment type="caution">
    <text evidence="1">The sequence shown here is derived from an EMBL/GenBank/DDBJ whole genome shotgun (WGS) entry which is preliminary data.</text>
</comment>
<reference evidence="1" key="1">
    <citation type="submission" date="2009-09" db="EMBL/GenBank/DDBJ databases">
        <authorList>
            <person name="Weinstock G."/>
            <person name="Sodergren E."/>
            <person name="Clifton S."/>
            <person name="Fulton L."/>
            <person name="Fulton B."/>
            <person name="Courtney L."/>
            <person name="Fronick C."/>
            <person name="Harrison M."/>
            <person name="Strong C."/>
            <person name="Farmer C."/>
            <person name="Delahaunty K."/>
            <person name="Markovic C."/>
            <person name="Hall O."/>
            <person name="Minx P."/>
            <person name="Tomlinson C."/>
            <person name="Mitreva M."/>
            <person name="Nelson J."/>
            <person name="Hou S."/>
            <person name="Wollam A."/>
            <person name="Pepin K.H."/>
            <person name="Johnson M."/>
            <person name="Bhonagiri V."/>
            <person name="Nash W.E."/>
            <person name="Warren W."/>
            <person name="Chinwalla A."/>
            <person name="Mardis E.R."/>
            <person name="Wilson R.K."/>
        </authorList>
    </citation>
    <scope>NUCLEOTIDE SEQUENCE [LARGE SCALE GENOMIC DNA]</scope>
    <source>
        <strain evidence="1">ATCC 51259</strain>
    </source>
</reference>
<dbReference type="AlphaFoldDB" id="C9LFA6"/>
<dbReference type="EMBL" id="ACIJ02000016">
    <property type="protein sequence ID" value="EEX72425.1"/>
    <property type="molecule type" value="Genomic_DNA"/>
</dbReference>
<gene>
    <name evidence="1" type="ORF">GCWU000325_00888</name>
</gene>
<accession>C9LFA6</accession>
<protein>
    <submittedName>
        <fullName evidence="1">Uncharacterized protein</fullName>
    </submittedName>
</protein>
<sequence length="43" mass="4975">MLIRSSLHVETLNIRLSVPEKLSSDQAFPPLRMYQDKSCLFLP</sequence>
<proteinExistence type="predicted"/>
<dbReference type="Proteomes" id="UP000003460">
    <property type="component" value="Unassembled WGS sequence"/>
</dbReference>
<evidence type="ECO:0000313" key="2">
    <source>
        <dbReference type="Proteomes" id="UP000003460"/>
    </source>
</evidence>
<keyword evidence="2" id="KW-1185">Reference proteome</keyword>
<dbReference type="HOGENOM" id="CLU_3237873_0_0_10"/>
<evidence type="ECO:0000313" key="1">
    <source>
        <dbReference type="EMBL" id="EEX72425.1"/>
    </source>
</evidence>
<organism evidence="1 2">
    <name type="scientific">Alloprevotella tannerae ATCC 51259</name>
    <dbReference type="NCBI Taxonomy" id="626522"/>
    <lineage>
        <taxon>Bacteria</taxon>
        <taxon>Pseudomonadati</taxon>
        <taxon>Bacteroidota</taxon>
        <taxon>Bacteroidia</taxon>
        <taxon>Bacteroidales</taxon>
        <taxon>Prevotellaceae</taxon>
        <taxon>Alloprevotella</taxon>
    </lineage>
</organism>